<reference evidence="1 2" key="1">
    <citation type="submission" date="2018-02" db="EMBL/GenBank/DDBJ databases">
        <title>The genomes of Aspergillus section Nigri reveals drivers in fungal speciation.</title>
        <authorList>
            <consortium name="DOE Joint Genome Institute"/>
            <person name="Vesth T.C."/>
            <person name="Nybo J."/>
            <person name="Theobald S."/>
            <person name="Brandl J."/>
            <person name="Frisvad J.C."/>
            <person name="Nielsen K.F."/>
            <person name="Lyhne E.K."/>
            <person name="Kogle M.E."/>
            <person name="Kuo A."/>
            <person name="Riley R."/>
            <person name="Clum A."/>
            <person name="Nolan M."/>
            <person name="Lipzen A."/>
            <person name="Salamov A."/>
            <person name="Henrissat B."/>
            <person name="Wiebenga A."/>
            <person name="De vries R.P."/>
            <person name="Grigoriev I.V."/>
            <person name="Mortensen U.H."/>
            <person name="Andersen M.R."/>
            <person name="Baker S.E."/>
        </authorList>
    </citation>
    <scope>NUCLEOTIDE SEQUENCE [LARGE SCALE GENOMIC DNA]</scope>
    <source>
        <strain evidence="1 2">CBS 707.79</strain>
    </source>
</reference>
<proteinExistence type="predicted"/>
<gene>
    <name evidence="1" type="ORF">BO71DRAFT_400053</name>
</gene>
<dbReference type="STRING" id="1448320.A0A319EQ51"/>
<dbReference type="Pfam" id="PF20174">
    <property type="entry name" value="DUF6540"/>
    <property type="match status" value="1"/>
</dbReference>
<keyword evidence="2" id="KW-1185">Reference proteome</keyword>
<evidence type="ECO:0000313" key="1">
    <source>
        <dbReference type="EMBL" id="PYH93062.1"/>
    </source>
</evidence>
<name>A0A319EQ51_9EURO</name>
<dbReference type="InterPro" id="IPR046670">
    <property type="entry name" value="DUF6540"/>
</dbReference>
<dbReference type="AlphaFoldDB" id="A0A319EQ51"/>
<dbReference type="EMBL" id="KZ825901">
    <property type="protein sequence ID" value="PYH93062.1"/>
    <property type="molecule type" value="Genomic_DNA"/>
</dbReference>
<accession>A0A319EQ51</accession>
<dbReference type="OrthoDB" id="37659at2759"/>
<protein>
    <submittedName>
        <fullName evidence="1">Uncharacterized protein</fullName>
    </submittedName>
</protein>
<dbReference type="Proteomes" id="UP000247810">
    <property type="component" value="Unassembled WGS sequence"/>
</dbReference>
<sequence>MSQIFIAVFVGDPLDYAKKRHTAVYVTFPDGDQSLLHIVGSHGFFEYKDEVGKDPQASARLATLIHVSTLTKTTSKPDIKAACQRTKIWNELGHRDWNCQNWVGDALDGLVAIGCVTAEERRGAVDKMVEACVEAKDG</sequence>
<organism evidence="1 2">
    <name type="scientific">Aspergillus ellipticus CBS 707.79</name>
    <dbReference type="NCBI Taxonomy" id="1448320"/>
    <lineage>
        <taxon>Eukaryota</taxon>
        <taxon>Fungi</taxon>
        <taxon>Dikarya</taxon>
        <taxon>Ascomycota</taxon>
        <taxon>Pezizomycotina</taxon>
        <taxon>Eurotiomycetes</taxon>
        <taxon>Eurotiomycetidae</taxon>
        <taxon>Eurotiales</taxon>
        <taxon>Aspergillaceae</taxon>
        <taxon>Aspergillus</taxon>
        <taxon>Aspergillus subgen. Circumdati</taxon>
    </lineage>
</organism>
<dbReference type="VEuPathDB" id="FungiDB:BO71DRAFT_400053"/>
<evidence type="ECO:0000313" key="2">
    <source>
        <dbReference type="Proteomes" id="UP000247810"/>
    </source>
</evidence>